<protein>
    <recommendedName>
        <fullName evidence="5">Cell division protein SepF</fullName>
    </recommendedName>
</protein>
<dbReference type="HAMAP" id="MF_01197">
    <property type="entry name" value="SepF"/>
    <property type="match status" value="1"/>
</dbReference>
<reference evidence="7" key="2">
    <citation type="journal article" date="2021" name="PeerJ">
        <title>Extensive microbial diversity within the chicken gut microbiome revealed by metagenomics and culture.</title>
        <authorList>
            <person name="Gilroy R."/>
            <person name="Ravi A."/>
            <person name="Getino M."/>
            <person name="Pursley I."/>
            <person name="Horton D.L."/>
            <person name="Alikhan N.F."/>
            <person name="Baker D."/>
            <person name="Gharbi K."/>
            <person name="Hall N."/>
            <person name="Watson M."/>
            <person name="Adriaenssens E.M."/>
            <person name="Foster-Nyarko E."/>
            <person name="Jarju S."/>
            <person name="Secka A."/>
            <person name="Antonio M."/>
            <person name="Oren A."/>
            <person name="Chaudhuri R.R."/>
            <person name="La Ragione R."/>
            <person name="Hildebrand F."/>
            <person name="Pallen M.J."/>
        </authorList>
    </citation>
    <scope>NUCLEOTIDE SEQUENCE</scope>
    <source>
        <strain evidence="7">CHK195-15760</strain>
    </source>
</reference>
<evidence type="ECO:0000256" key="6">
    <source>
        <dbReference type="SAM" id="MobiDB-lite"/>
    </source>
</evidence>
<dbReference type="InterPro" id="IPR038594">
    <property type="entry name" value="SepF-like_sf"/>
</dbReference>
<keyword evidence="2 5" id="KW-0717">Septation</keyword>
<dbReference type="GO" id="GO:0000917">
    <property type="term" value="P:division septum assembly"/>
    <property type="evidence" value="ECO:0007669"/>
    <property type="project" value="UniProtKB-KW"/>
</dbReference>
<proteinExistence type="inferred from homology"/>
<evidence type="ECO:0000256" key="4">
    <source>
        <dbReference type="ARBA" id="ARBA00044936"/>
    </source>
</evidence>
<dbReference type="InterPro" id="IPR007561">
    <property type="entry name" value="Cell_div_SepF/SepF-rel"/>
</dbReference>
<comment type="function">
    <text evidence="4 5">Cell division protein that is part of the divisome complex and is recruited early to the Z-ring. Probably stimulates Z-ring formation, perhaps through the cross-linking of FtsZ protofilaments. Its function overlaps with FtsA.</text>
</comment>
<keyword evidence="1 5" id="KW-0132">Cell division</keyword>
<comment type="caution">
    <text evidence="7">The sequence shown here is derived from an EMBL/GenBank/DDBJ whole genome shotgun (WGS) entry which is preliminary data.</text>
</comment>
<dbReference type="InterPro" id="IPR023052">
    <property type="entry name" value="Cell_div_SepF"/>
</dbReference>
<comment type="subcellular location">
    <subcellularLocation>
        <location evidence="5">Cytoplasm</location>
    </subcellularLocation>
    <text evidence="5">Localizes to the division site, in a FtsZ-dependent manner.</text>
</comment>
<dbReference type="EMBL" id="DVNH01000022">
    <property type="protein sequence ID" value="HIU51635.1"/>
    <property type="molecule type" value="Genomic_DNA"/>
</dbReference>
<gene>
    <name evidence="5" type="primary">sepF</name>
    <name evidence="7" type="ORF">IAB70_03325</name>
</gene>
<evidence type="ECO:0000256" key="1">
    <source>
        <dbReference type="ARBA" id="ARBA00022618"/>
    </source>
</evidence>
<organism evidence="7 8">
    <name type="scientific">Candidatus Merdicola faecigallinarum</name>
    <dbReference type="NCBI Taxonomy" id="2840862"/>
    <lineage>
        <taxon>Bacteria</taxon>
        <taxon>Bacillati</taxon>
        <taxon>Bacillota</taxon>
        <taxon>Clostridia</taxon>
        <taxon>Candidatus Merdicola</taxon>
    </lineage>
</organism>
<name>A0A9D1S9A6_9FIRM</name>
<accession>A0A9D1S9A6</accession>
<dbReference type="Pfam" id="PF04472">
    <property type="entry name" value="SepF"/>
    <property type="match status" value="1"/>
</dbReference>
<dbReference type="AlphaFoldDB" id="A0A9D1S9A6"/>
<evidence type="ECO:0000256" key="2">
    <source>
        <dbReference type="ARBA" id="ARBA00023210"/>
    </source>
</evidence>
<keyword evidence="5" id="KW-0963">Cytoplasm</keyword>
<feature type="compositionally biased region" description="Acidic residues" evidence="6">
    <location>
        <begin position="21"/>
        <end position="41"/>
    </location>
</feature>
<evidence type="ECO:0000256" key="5">
    <source>
        <dbReference type="HAMAP-Rule" id="MF_01197"/>
    </source>
</evidence>
<dbReference type="Proteomes" id="UP000824093">
    <property type="component" value="Unassembled WGS sequence"/>
</dbReference>
<dbReference type="GO" id="GO:0005737">
    <property type="term" value="C:cytoplasm"/>
    <property type="evidence" value="ECO:0007669"/>
    <property type="project" value="UniProtKB-SubCell"/>
</dbReference>
<dbReference type="PANTHER" id="PTHR35798:SF1">
    <property type="entry name" value="CELL DIVISION PROTEIN SEPF"/>
    <property type="match status" value="1"/>
</dbReference>
<dbReference type="GO" id="GO:0043093">
    <property type="term" value="P:FtsZ-dependent cytokinesis"/>
    <property type="evidence" value="ECO:0007669"/>
    <property type="project" value="UniProtKB-UniRule"/>
</dbReference>
<comment type="similarity">
    <text evidence="5">Belongs to the SepF family.</text>
</comment>
<evidence type="ECO:0000313" key="8">
    <source>
        <dbReference type="Proteomes" id="UP000824093"/>
    </source>
</evidence>
<dbReference type="PANTHER" id="PTHR35798">
    <property type="entry name" value="CELL DIVISION PROTEIN SEPF"/>
    <property type="match status" value="1"/>
</dbReference>
<sequence length="160" mass="18475">MAGAIMNKVWDLFGMDPERAADEEELEEEANYEEYEETEENEDKKIFGNLGKKNKVVAMPQTQQIKMVISQPTTFEQSEEICNFLKEKKSVIVNLEYVNKDVARRIVDFISGGVFALDGHIQKVSNSIFLIAPYNYEITNEMAREEIKNRLSVSWLKNNN</sequence>
<feature type="region of interest" description="Disordered" evidence="6">
    <location>
        <begin position="20"/>
        <end position="41"/>
    </location>
</feature>
<evidence type="ECO:0000256" key="3">
    <source>
        <dbReference type="ARBA" id="ARBA00023306"/>
    </source>
</evidence>
<keyword evidence="3 5" id="KW-0131">Cell cycle</keyword>
<dbReference type="Gene3D" id="3.30.110.150">
    <property type="entry name" value="SepF-like protein"/>
    <property type="match status" value="1"/>
</dbReference>
<reference evidence="7" key="1">
    <citation type="submission" date="2020-10" db="EMBL/GenBank/DDBJ databases">
        <authorList>
            <person name="Gilroy R."/>
        </authorList>
    </citation>
    <scope>NUCLEOTIDE SEQUENCE</scope>
    <source>
        <strain evidence="7">CHK195-15760</strain>
    </source>
</reference>
<comment type="subunit">
    <text evidence="5">Homodimer. Interacts with FtsZ.</text>
</comment>
<evidence type="ECO:0000313" key="7">
    <source>
        <dbReference type="EMBL" id="HIU51635.1"/>
    </source>
</evidence>